<dbReference type="InterPro" id="IPR013762">
    <property type="entry name" value="Integrase-like_cat_sf"/>
</dbReference>
<dbReference type="SUPFAM" id="SSF56349">
    <property type="entry name" value="DNA breaking-rejoining enzymes"/>
    <property type="match status" value="1"/>
</dbReference>
<dbReference type="Proteomes" id="UP000639516">
    <property type="component" value="Unassembled WGS sequence"/>
</dbReference>
<dbReference type="InterPro" id="IPR004107">
    <property type="entry name" value="Integrase_SAM-like_N"/>
</dbReference>
<dbReference type="Pfam" id="PF13495">
    <property type="entry name" value="Phage_int_SAM_4"/>
    <property type="match status" value="1"/>
</dbReference>
<dbReference type="InterPro" id="IPR002104">
    <property type="entry name" value="Integrase_catalytic"/>
</dbReference>
<gene>
    <name evidence="8" type="ORF">HA482_33890</name>
</gene>
<keyword evidence="9" id="KW-1185">Reference proteome</keyword>
<dbReference type="EMBL" id="JAATTO010000063">
    <property type="protein sequence ID" value="MBC9983194.1"/>
    <property type="molecule type" value="Genomic_DNA"/>
</dbReference>
<dbReference type="RefSeq" id="WP_188106851.1">
    <property type="nucleotide sequence ID" value="NZ_JAANIH010000064.1"/>
</dbReference>
<dbReference type="Pfam" id="PF00589">
    <property type="entry name" value="Phage_integrase"/>
    <property type="match status" value="1"/>
</dbReference>
<evidence type="ECO:0000256" key="5">
    <source>
        <dbReference type="PROSITE-ProRule" id="PRU01248"/>
    </source>
</evidence>
<accession>A0ABR7UGT5</accession>
<dbReference type="PANTHER" id="PTHR30349:SF64">
    <property type="entry name" value="PROPHAGE INTEGRASE INTD-RELATED"/>
    <property type="match status" value="1"/>
</dbReference>
<dbReference type="PROSITE" id="PS51898">
    <property type="entry name" value="TYR_RECOMBINASE"/>
    <property type="match status" value="1"/>
</dbReference>
<keyword evidence="3 5" id="KW-0238">DNA-binding</keyword>
<comment type="similarity">
    <text evidence="1">Belongs to the 'phage' integrase family.</text>
</comment>
<protein>
    <submittedName>
        <fullName evidence="8">Site-specific integrase</fullName>
    </submittedName>
</protein>
<evidence type="ECO:0000259" key="7">
    <source>
        <dbReference type="PROSITE" id="PS51900"/>
    </source>
</evidence>
<dbReference type="PROSITE" id="PS51900">
    <property type="entry name" value="CB"/>
    <property type="match status" value="1"/>
</dbReference>
<reference evidence="8 9" key="1">
    <citation type="journal article" date="2020" name="Arch. Microbiol.">
        <title>Bradyrhizobium campsiandrae sp. nov., a nitrogen-fixing bacterial strain isolated from a native leguminous tree from the Amazon adapted to flooded conditions.</title>
        <authorList>
            <person name="Cabral Michel D."/>
            <person name="Martins da Costa E."/>
            <person name="Azarias Guimaraes A."/>
            <person name="Soares de Carvalho T."/>
            <person name="Santos de Castro Caputo P."/>
            <person name="Willems A."/>
            <person name="de Souza Moreira F.M."/>
        </authorList>
    </citation>
    <scope>NUCLEOTIDE SEQUENCE [LARGE SCALE GENOMIC DNA]</scope>
    <source>
        <strain evidence="9">INPA 384B</strain>
    </source>
</reference>
<evidence type="ECO:0000313" key="8">
    <source>
        <dbReference type="EMBL" id="MBC9983194.1"/>
    </source>
</evidence>
<evidence type="ECO:0000256" key="4">
    <source>
        <dbReference type="ARBA" id="ARBA00023172"/>
    </source>
</evidence>
<evidence type="ECO:0000256" key="1">
    <source>
        <dbReference type="ARBA" id="ARBA00008857"/>
    </source>
</evidence>
<dbReference type="Gene3D" id="1.10.150.130">
    <property type="match status" value="1"/>
</dbReference>
<dbReference type="InterPro" id="IPR050090">
    <property type="entry name" value="Tyrosine_recombinase_XerCD"/>
</dbReference>
<feature type="domain" description="Tyr recombinase" evidence="6">
    <location>
        <begin position="100"/>
        <end position="273"/>
    </location>
</feature>
<dbReference type="PANTHER" id="PTHR30349">
    <property type="entry name" value="PHAGE INTEGRASE-RELATED"/>
    <property type="match status" value="1"/>
</dbReference>
<keyword evidence="2" id="KW-0229">DNA integration</keyword>
<proteinExistence type="inferred from homology"/>
<sequence>MAQLSPLRRRMIEDMTVRNLSPATQRSYLNAVSKFSRYFGRSPDHLGLEDVHAFQVHLVATGISWPALNQIVCALRFFYGVTLGHSTIPERIAYAREPRKLPVVLSADEVVSFLEAIPSLKSRIALTTVYATGLRVSEVVFLKIADIDSQRMVIRVEQGKGGRDRYVMLSPQLLKILRAYWRLTRPTRWLFPGRDSERPLDATVLHAACRSAHIAAGLNKRVTVHTLRHSFATHLLENGADIRVIQVLLGHASLQSTARYAQVATKTISQTPSPLDRLRLEIVPPG</sequence>
<evidence type="ECO:0000256" key="2">
    <source>
        <dbReference type="ARBA" id="ARBA00022908"/>
    </source>
</evidence>
<evidence type="ECO:0000256" key="3">
    <source>
        <dbReference type="ARBA" id="ARBA00023125"/>
    </source>
</evidence>
<dbReference type="Gene3D" id="1.10.443.10">
    <property type="entry name" value="Intergrase catalytic core"/>
    <property type="match status" value="1"/>
</dbReference>
<keyword evidence="4" id="KW-0233">DNA recombination</keyword>
<feature type="domain" description="Core-binding (CB)" evidence="7">
    <location>
        <begin position="2"/>
        <end position="83"/>
    </location>
</feature>
<dbReference type="InterPro" id="IPR010998">
    <property type="entry name" value="Integrase_recombinase_N"/>
</dbReference>
<name>A0ABR7UGT5_9BRAD</name>
<evidence type="ECO:0000313" key="9">
    <source>
        <dbReference type="Proteomes" id="UP000639516"/>
    </source>
</evidence>
<comment type="caution">
    <text evidence="8">The sequence shown here is derived from an EMBL/GenBank/DDBJ whole genome shotgun (WGS) entry which is preliminary data.</text>
</comment>
<dbReference type="InterPro" id="IPR044068">
    <property type="entry name" value="CB"/>
</dbReference>
<organism evidence="8 9">
    <name type="scientific">Bradyrhizobium campsiandrae</name>
    <dbReference type="NCBI Taxonomy" id="1729892"/>
    <lineage>
        <taxon>Bacteria</taxon>
        <taxon>Pseudomonadati</taxon>
        <taxon>Pseudomonadota</taxon>
        <taxon>Alphaproteobacteria</taxon>
        <taxon>Hyphomicrobiales</taxon>
        <taxon>Nitrobacteraceae</taxon>
        <taxon>Bradyrhizobium</taxon>
    </lineage>
</organism>
<evidence type="ECO:0000259" key="6">
    <source>
        <dbReference type="PROSITE" id="PS51898"/>
    </source>
</evidence>
<dbReference type="InterPro" id="IPR011010">
    <property type="entry name" value="DNA_brk_join_enz"/>
</dbReference>